<dbReference type="InParanoid" id="A0A0G4ENB2"/>
<gene>
    <name evidence="7" type="ORF">Vbra_20532</name>
</gene>
<evidence type="ECO:0000259" key="6">
    <source>
        <dbReference type="PROSITE" id="PS51034"/>
    </source>
</evidence>
<proteinExistence type="predicted"/>
<feature type="signal peptide" evidence="5">
    <location>
        <begin position="1"/>
        <end position="25"/>
    </location>
</feature>
<feature type="transmembrane region" description="Helical" evidence="4">
    <location>
        <begin position="310"/>
        <end position="330"/>
    </location>
</feature>
<dbReference type="Pfam" id="PF00100">
    <property type="entry name" value="Zona_pellucida"/>
    <property type="match status" value="1"/>
</dbReference>
<dbReference type="InterPro" id="IPR055355">
    <property type="entry name" value="ZP-C"/>
</dbReference>
<reference evidence="7 8" key="1">
    <citation type="submission" date="2014-11" db="EMBL/GenBank/DDBJ databases">
        <authorList>
            <person name="Zhu J."/>
            <person name="Qi W."/>
            <person name="Song R."/>
        </authorList>
    </citation>
    <scope>NUCLEOTIDE SEQUENCE [LARGE SCALE GENOMIC DNA]</scope>
</reference>
<evidence type="ECO:0000256" key="3">
    <source>
        <dbReference type="SAM" id="MobiDB-lite"/>
    </source>
</evidence>
<name>A0A0G4ENB2_VITBC</name>
<feature type="compositionally biased region" description="Acidic residues" evidence="3">
    <location>
        <begin position="435"/>
        <end position="444"/>
    </location>
</feature>
<keyword evidence="2" id="KW-1015">Disulfide bond</keyword>
<dbReference type="InterPro" id="IPR001507">
    <property type="entry name" value="ZP_dom"/>
</dbReference>
<feature type="domain" description="ZP" evidence="6">
    <location>
        <begin position="7"/>
        <end position="252"/>
    </location>
</feature>
<dbReference type="PROSITE" id="PS51034">
    <property type="entry name" value="ZP_2"/>
    <property type="match status" value="1"/>
</dbReference>
<dbReference type="PANTHER" id="PTHR14002">
    <property type="entry name" value="ENDOGLIN/TGF-BETA RECEPTOR TYPE III"/>
    <property type="match status" value="1"/>
</dbReference>
<dbReference type="Proteomes" id="UP000041254">
    <property type="component" value="Unassembled WGS sequence"/>
</dbReference>
<feature type="region of interest" description="Disordered" evidence="3">
    <location>
        <begin position="467"/>
        <end position="531"/>
    </location>
</feature>
<keyword evidence="1 5" id="KW-0732">Signal</keyword>
<dbReference type="InterPro" id="IPR042235">
    <property type="entry name" value="ZP-C_dom"/>
</dbReference>
<evidence type="ECO:0000313" key="8">
    <source>
        <dbReference type="Proteomes" id="UP000041254"/>
    </source>
</evidence>
<evidence type="ECO:0000256" key="5">
    <source>
        <dbReference type="SAM" id="SignalP"/>
    </source>
</evidence>
<feature type="region of interest" description="Disordered" evidence="3">
    <location>
        <begin position="391"/>
        <end position="453"/>
    </location>
</feature>
<dbReference type="EMBL" id="CDMY01000272">
    <property type="protein sequence ID" value="CEL98514.1"/>
    <property type="molecule type" value="Genomic_DNA"/>
</dbReference>
<feature type="compositionally biased region" description="Low complexity" evidence="3">
    <location>
        <begin position="468"/>
        <end position="481"/>
    </location>
</feature>
<dbReference type="Gene3D" id="2.60.40.4100">
    <property type="entry name" value="Zona pellucida, ZP-C domain"/>
    <property type="match status" value="1"/>
</dbReference>
<accession>A0A0G4ENB2</accession>
<evidence type="ECO:0000313" key="7">
    <source>
        <dbReference type="EMBL" id="CEL98514.1"/>
    </source>
</evidence>
<protein>
    <recommendedName>
        <fullName evidence="6">ZP domain-containing protein</fullName>
    </recommendedName>
</protein>
<dbReference type="PANTHER" id="PTHR14002:SF54">
    <property type="entry name" value="ZONA PELLUCIDA SPERM-BINDING PROTEIN 2"/>
    <property type="match status" value="1"/>
</dbReference>
<keyword evidence="4" id="KW-0812">Transmembrane</keyword>
<dbReference type="VEuPathDB" id="CryptoDB:Vbra_20532"/>
<sequence>MSLSSVAPSPTGLVVVLSVVTTAAAIRPVSLTSFSDTPDPSCHSYDDNSLLCVSTPLDGCGTQANADSSDQWIVHTNEARVIGGGALLGGEVRYEVECLYSKDLTVSTQVEREGVKTVNVSGSGEFDVQMQACLDRECDERLYEPPMVIPRWSEELVVEVFTSYKTGFALNLKHCWASGEAGDPQAVILIKDYCERPAEIEVEFVKQERELTRMALPLFRLGDSPFIFLYCNVHLCAREEGCFTCDKKGNIVDENEDKEKPIDPSPPDKGPIQGPGGITFGQGPFVIDTETVQIDLLSPRLVPIRDLNNLLRVLTLFMALFVGFVSSFLFSKYYKHMEGRDPDKWIFLYHRMFEKETLVAQPVRSLSLRTGASSETDPLYAMGIRKPDTTQKVDDITPSVSASTFGPQTTTGGFVHRPEPLSATLLQPAASAADAETERDEAEDSYSPIGLPVRLPTFGTVLPALRASQGQGHQQSQRSQGSSGGPPPQAAMTAPQLMSGIGGGGGGDGDGNERRFTLTSGVSNVAEGGDR</sequence>
<keyword evidence="4" id="KW-1133">Transmembrane helix</keyword>
<evidence type="ECO:0000256" key="4">
    <source>
        <dbReference type="SAM" id="Phobius"/>
    </source>
</evidence>
<evidence type="ECO:0000256" key="2">
    <source>
        <dbReference type="ARBA" id="ARBA00023157"/>
    </source>
</evidence>
<evidence type="ECO:0000256" key="1">
    <source>
        <dbReference type="ARBA" id="ARBA00022729"/>
    </source>
</evidence>
<feature type="chain" id="PRO_5005187364" description="ZP domain-containing protein" evidence="5">
    <location>
        <begin position="26"/>
        <end position="531"/>
    </location>
</feature>
<feature type="compositionally biased region" description="Gly residues" evidence="3">
    <location>
        <begin position="500"/>
        <end position="509"/>
    </location>
</feature>
<feature type="compositionally biased region" description="Polar residues" evidence="3">
    <location>
        <begin position="398"/>
        <end position="412"/>
    </location>
</feature>
<dbReference type="SMART" id="SM00241">
    <property type="entry name" value="ZP"/>
    <property type="match status" value="1"/>
</dbReference>
<keyword evidence="4" id="KW-0472">Membrane</keyword>
<organism evidence="7 8">
    <name type="scientific">Vitrella brassicaformis (strain CCMP3155)</name>
    <dbReference type="NCBI Taxonomy" id="1169540"/>
    <lineage>
        <taxon>Eukaryota</taxon>
        <taxon>Sar</taxon>
        <taxon>Alveolata</taxon>
        <taxon>Colpodellida</taxon>
        <taxon>Vitrellaceae</taxon>
        <taxon>Vitrella</taxon>
    </lineage>
</organism>
<dbReference type="AlphaFoldDB" id="A0A0G4ENB2"/>
<keyword evidence="8" id="KW-1185">Reference proteome</keyword>